<organism evidence="5 6">
    <name type="scientific">Virgisporangium ochraceum</name>
    <dbReference type="NCBI Taxonomy" id="65505"/>
    <lineage>
        <taxon>Bacteria</taxon>
        <taxon>Bacillati</taxon>
        <taxon>Actinomycetota</taxon>
        <taxon>Actinomycetes</taxon>
        <taxon>Micromonosporales</taxon>
        <taxon>Micromonosporaceae</taxon>
        <taxon>Virgisporangium</taxon>
    </lineage>
</organism>
<dbReference type="InterPro" id="IPR013216">
    <property type="entry name" value="Methyltransf_11"/>
</dbReference>
<protein>
    <submittedName>
        <fullName evidence="5">Putative methyltransferase</fullName>
    </submittedName>
</protein>
<name>A0A8J4A1X2_9ACTN</name>
<feature type="domain" description="Methyltransferase type 11" evidence="4">
    <location>
        <begin position="39"/>
        <end position="127"/>
    </location>
</feature>
<dbReference type="AlphaFoldDB" id="A0A8J4A1X2"/>
<dbReference type="CDD" id="cd02440">
    <property type="entry name" value="AdoMet_MTases"/>
    <property type="match status" value="1"/>
</dbReference>
<dbReference type="RefSeq" id="WP_203931670.1">
    <property type="nucleotide sequence ID" value="NZ_BOPH01000090.1"/>
</dbReference>
<dbReference type="Proteomes" id="UP000635606">
    <property type="component" value="Unassembled WGS sequence"/>
</dbReference>
<sequence>MEHANSFGSAADLYDAHRPGYPADAVRWALGPGPLRVADLGAGTGILSRLLRDLGHRVVAVEPDDRMRDRLTRTSPGVEALDGTAEAVPLPDASVDAVVAGQAYHWFDPERAHPEIARVLRPGGVFAALWNDADVEAPWTLRFVEIVDGTPPDIEVVDFGPLFTPARVGEFRHAMPMSPEGLLDLTRTRSPYLVASPSERETLLDAVRRLMTESGLAGRFPLPLVTRVHRASVVPGG</sequence>
<keyword evidence="6" id="KW-1185">Reference proteome</keyword>
<evidence type="ECO:0000256" key="2">
    <source>
        <dbReference type="ARBA" id="ARBA00022603"/>
    </source>
</evidence>
<comment type="similarity">
    <text evidence="1">Belongs to the methyltransferase superfamily.</text>
</comment>
<evidence type="ECO:0000259" key="4">
    <source>
        <dbReference type="Pfam" id="PF08241"/>
    </source>
</evidence>
<dbReference type="InterPro" id="IPR051052">
    <property type="entry name" value="Diverse_substrate_MTase"/>
</dbReference>
<keyword evidence="2 5" id="KW-0489">Methyltransferase</keyword>
<gene>
    <name evidence="5" type="ORF">Voc01_067270</name>
</gene>
<proteinExistence type="inferred from homology"/>
<accession>A0A8J4A1X2</accession>
<evidence type="ECO:0000313" key="5">
    <source>
        <dbReference type="EMBL" id="GIJ71810.1"/>
    </source>
</evidence>
<keyword evidence="3" id="KW-0808">Transferase</keyword>
<dbReference type="Gene3D" id="3.40.50.150">
    <property type="entry name" value="Vaccinia Virus protein VP39"/>
    <property type="match status" value="1"/>
</dbReference>
<evidence type="ECO:0000313" key="6">
    <source>
        <dbReference type="Proteomes" id="UP000635606"/>
    </source>
</evidence>
<dbReference type="InterPro" id="IPR029063">
    <property type="entry name" value="SAM-dependent_MTases_sf"/>
</dbReference>
<dbReference type="PANTHER" id="PTHR44942:SF4">
    <property type="entry name" value="METHYLTRANSFERASE TYPE 11 DOMAIN-CONTAINING PROTEIN"/>
    <property type="match status" value="1"/>
</dbReference>
<dbReference type="GO" id="GO:0032259">
    <property type="term" value="P:methylation"/>
    <property type="evidence" value="ECO:0007669"/>
    <property type="project" value="UniProtKB-KW"/>
</dbReference>
<comment type="caution">
    <text evidence="5">The sequence shown here is derived from an EMBL/GenBank/DDBJ whole genome shotgun (WGS) entry which is preliminary data.</text>
</comment>
<dbReference type="GO" id="GO:0008757">
    <property type="term" value="F:S-adenosylmethionine-dependent methyltransferase activity"/>
    <property type="evidence" value="ECO:0007669"/>
    <property type="project" value="InterPro"/>
</dbReference>
<dbReference type="SUPFAM" id="SSF53335">
    <property type="entry name" value="S-adenosyl-L-methionine-dependent methyltransferases"/>
    <property type="match status" value="1"/>
</dbReference>
<evidence type="ECO:0000256" key="1">
    <source>
        <dbReference type="ARBA" id="ARBA00008361"/>
    </source>
</evidence>
<evidence type="ECO:0000256" key="3">
    <source>
        <dbReference type="ARBA" id="ARBA00022679"/>
    </source>
</evidence>
<dbReference type="EMBL" id="BOPH01000090">
    <property type="protein sequence ID" value="GIJ71810.1"/>
    <property type="molecule type" value="Genomic_DNA"/>
</dbReference>
<dbReference type="PANTHER" id="PTHR44942">
    <property type="entry name" value="METHYLTRANSF_11 DOMAIN-CONTAINING PROTEIN"/>
    <property type="match status" value="1"/>
</dbReference>
<dbReference type="Pfam" id="PF08241">
    <property type="entry name" value="Methyltransf_11"/>
    <property type="match status" value="1"/>
</dbReference>
<reference evidence="5" key="1">
    <citation type="submission" date="2021-01" db="EMBL/GenBank/DDBJ databases">
        <title>Whole genome shotgun sequence of Virgisporangium ochraceum NBRC 16418.</title>
        <authorList>
            <person name="Komaki H."/>
            <person name="Tamura T."/>
        </authorList>
    </citation>
    <scope>NUCLEOTIDE SEQUENCE</scope>
    <source>
        <strain evidence="5">NBRC 16418</strain>
    </source>
</reference>